<dbReference type="Proteomes" id="UP000540079">
    <property type="component" value="Unassembled WGS sequence"/>
</dbReference>
<dbReference type="EMBL" id="MG023085">
    <property type="protein sequence ID" value="AWW87162.1"/>
    <property type="molecule type" value="Genomic_DNA"/>
</dbReference>
<reference evidence="1" key="1">
    <citation type="submission" date="2017-09" db="EMBL/GenBank/DDBJ databases">
        <title>Pathogenic variability among Pasteurella multocida A isolates from Brazilian pig farms.</title>
        <authorList>
            <person name="Oliveira J.X."/>
            <person name="Mores M.A.Z."/>
            <person name="Rebellato R."/>
            <person name="Kich J.D."/>
            <person name="Cantao M.E."/>
            <person name="Klein C.S."/>
            <person name="Guedes R.M."/>
            <person name="Coldebella A."/>
            <person name="Barcellos D.E.S.N."/>
            <person name="Mores N."/>
        </authorList>
    </citation>
    <scope>NUCLEOTIDE SEQUENCE</scope>
    <source>
        <strain evidence="1">BRMSA 1199</strain>
        <strain evidence="2">BRMSA 1201</strain>
    </source>
</reference>
<organism evidence="1">
    <name type="scientific">Pasteurella multocida</name>
    <dbReference type="NCBI Taxonomy" id="747"/>
    <lineage>
        <taxon>Bacteria</taxon>
        <taxon>Pseudomonadati</taxon>
        <taxon>Pseudomonadota</taxon>
        <taxon>Gammaproteobacteria</taxon>
        <taxon>Pasteurellales</taxon>
        <taxon>Pasteurellaceae</taxon>
        <taxon>Pasteurella</taxon>
    </lineage>
</organism>
<reference evidence="3 4" key="2">
    <citation type="journal article" date="2018" name="Front. Microbiol.">
        <title>Genetic and Phylogenetic Characteristics of Pasteurella multocida Isolates From Different Host Species.</title>
        <authorList>
            <person name="Peng Z."/>
            <person name="Liang W."/>
            <person name="Wang F."/>
            <person name="Xu Z."/>
            <person name="Xie Z."/>
            <person name="Lian Z."/>
            <person name="Hua L."/>
            <person name="Zhou R."/>
            <person name="Chen H."/>
            <person name="Wu B."/>
        </authorList>
    </citation>
    <scope>NUCLEOTIDE SEQUENCE [LARGE SCALE GENOMIC DNA]</scope>
    <source>
        <strain evidence="3 4">HNA06</strain>
    </source>
</reference>
<gene>
    <name evidence="3" type="ORF">C2800_00825</name>
</gene>
<dbReference type="AlphaFoldDB" id="A0A2Z4K3W3"/>
<dbReference type="InterPro" id="IPR046583">
    <property type="entry name" value="DUF6631"/>
</dbReference>
<evidence type="ECO:0000313" key="4">
    <source>
        <dbReference type="Proteomes" id="UP000540079"/>
    </source>
</evidence>
<proteinExistence type="predicted"/>
<protein>
    <submittedName>
        <fullName evidence="1">Uncharacterized protein</fullName>
    </submittedName>
</protein>
<name>A0A2Z4K3W3_PASMD</name>
<dbReference type="EMBL" id="PPVL01000001">
    <property type="protein sequence ID" value="NNI77984.1"/>
    <property type="molecule type" value="Genomic_DNA"/>
</dbReference>
<dbReference type="EMBL" id="MG023086">
    <property type="protein sequence ID" value="AWW87210.1"/>
    <property type="molecule type" value="Genomic_DNA"/>
</dbReference>
<dbReference type="Pfam" id="PF20336">
    <property type="entry name" value="DUF6631"/>
    <property type="match status" value="1"/>
</dbReference>
<evidence type="ECO:0000313" key="2">
    <source>
        <dbReference type="EMBL" id="AWW87210.1"/>
    </source>
</evidence>
<evidence type="ECO:0000313" key="1">
    <source>
        <dbReference type="EMBL" id="AWW87162.1"/>
    </source>
</evidence>
<accession>A0A2Z4K3W3</accession>
<sequence>MTKTVKDELNILFPNAKINIAGVEVEVKEYTLLQQLQHHEKLMPFIHVLRNAMADKKSFNLDKLMDCISAHYQAVLELVALSTDQSVEFIQNLKGEDAESLLMLWWTVNSDFFTRKVLQPTLEKMAMKQVETLTSASSSST</sequence>
<dbReference type="KEGG" id="pmul:DR93_1423"/>
<evidence type="ECO:0000313" key="3">
    <source>
        <dbReference type="EMBL" id="NNI77984.1"/>
    </source>
</evidence>
<dbReference type="RefSeq" id="WP_014668246.1">
    <property type="nucleotide sequence ID" value="NZ_CP008918.1"/>
</dbReference>